<sequence>MPTHSPILRMPASTQLRLNNITTCLTATANTLKILCDSFQTPFLAGISNTIQSLAKNAEGVKQHRNDCVLLMEQTHNVLNAIIVEHMKLRTPGEFPPSVLNQIGKFTETLQEIHTFVEAQQNGSKIKMFFHQGELNALLKECKAGLQQALKYFQVLTSNIISDIRKMQQEANIRHQVVLDMIEALSDTPISDSASSISGIYSRSYASSNSLSILPSEPKIFHGRESELEDILRMFSHRTPRIAVLGGAGMGKTSLARAVVHHPEISLKYGQSRFFVACDSAATKVELAGHIGDHLGLKQSKDLTQPIIEHLSCGPPSLLILDNLETLWEQVECHEEIEEFLCLLSGVDHLGLIITMCGAERPGKVRWTRPFLSPLEPLCQDAARQTFFDITDASYDLTSVDKVLSMTDNMPLAISLIAHLVDSDGFLHVLSRWEEEKTSLLSDGYNKCSNLNLSISLSISSPRIASTPDSKHLLSLLAILPDGLSDTELIQSQLPFHHILDCKAALIRTGLAYIDGHKQLKVLVPIREYIQKIQPPTDHMIQPLLAHFQELLGFHKEYFGPQSNPVLIKQISSNLSNIPSVIRNGLCQGHPDLKNSVYCAV</sequence>
<keyword evidence="2" id="KW-0378">Hydrolase</keyword>
<dbReference type="Gene3D" id="3.40.50.300">
    <property type="entry name" value="P-loop containing nucleotide triphosphate hydrolases"/>
    <property type="match status" value="1"/>
</dbReference>
<evidence type="ECO:0000313" key="3">
    <source>
        <dbReference type="Proteomes" id="UP001218218"/>
    </source>
</evidence>
<dbReference type="CDD" id="cd21037">
    <property type="entry name" value="MLKL_NTD"/>
    <property type="match status" value="1"/>
</dbReference>
<gene>
    <name evidence="2" type="ORF">DFH08DRAFT_1037733</name>
</gene>
<feature type="non-terminal residue" evidence="2">
    <location>
        <position position="601"/>
    </location>
</feature>
<comment type="caution">
    <text evidence="2">The sequence shown here is derived from an EMBL/GenBank/DDBJ whole genome shotgun (WGS) entry which is preliminary data.</text>
</comment>
<dbReference type="AlphaFoldDB" id="A0AAD7AHV6"/>
<dbReference type="Proteomes" id="UP001218218">
    <property type="component" value="Unassembled WGS sequence"/>
</dbReference>
<dbReference type="InterPro" id="IPR059179">
    <property type="entry name" value="MLKL-like_MCAfunc"/>
</dbReference>
<keyword evidence="3" id="KW-1185">Reference proteome</keyword>
<dbReference type="EMBL" id="JARIHO010000006">
    <property type="protein sequence ID" value="KAJ7359267.1"/>
    <property type="molecule type" value="Genomic_DNA"/>
</dbReference>
<protein>
    <submittedName>
        <fullName evidence="2">P-loop containing nucleoside triphosphate hydrolase protein</fullName>
    </submittedName>
</protein>
<proteinExistence type="predicted"/>
<dbReference type="InterPro" id="IPR036537">
    <property type="entry name" value="Adaptor_Cbl_N_dom_sf"/>
</dbReference>
<evidence type="ECO:0000259" key="1">
    <source>
        <dbReference type="Pfam" id="PF20703"/>
    </source>
</evidence>
<feature type="domain" description="Novel STAND NTPase 1" evidence="1">
    <location>
        <begin position="217"/>
        <end position="356"/>
    </location>
</feature>
<accession>A0AAD7AHV6</accession>
<organism evidence="2 3">
    <name type="scientific">Mycena albidolilacea</name>
    <dbReference type="NCBI Taxonomy" id="1033008"/>
    <lineage>
        <taxon>Eukaryota</taxon>
        <taxon>Fungi</taxon>
        <taxon>Dikarya</taxon>
        <taxon>Basidiomycota</taxon>
        <taxon>Agaricomycotina</taxon>
        <taxon>Agaricomycetes</taxon>
        <taxon>Agaricomycetidae</taxon>
        <taxon>Agaricales</taxon>
        <taxon>Marasmiineae</taxon>
        <taxon>Mycenaceae</taxon>
        <taxon>Mycena</taxon>
    </lineage>
</organism>
<reference evidence="2" key="1">
    <citation type="submission" date="2023-03" db="EMBL/GenBank/DDBJ databases">
        <title>Massive genome expansion in bonnet fungi (Mycena s.s.) driven by repeated elements and novel gene families across ecological guilds.</title>
        <authorList>
            <consortium name="Lawrence Berkeley National Laboratory"/>
            <person name="Harder C.B."/>
            <person name="Miyauchi S."/>
            <person name="Viragh M."/>
            <person name="Kuo A."/>
            <person name="Thoen E."/>
            <person name="Andreopoulos B."/>
            <person name="Lu D."/>
            <person name="Skrede I."/>
            <person name="Drula E."/>
            <person name="Henrissat B."/>
            <person name="Morin E."/>
            <person name="Kohler A."/>
            <person name="Barry K."/>
            <person name="LaButti K."/>
            <person name="Morin E."/>
            <person name="Salamov A."/>
            <person name="Lipzen A."/>
            <person name="Mereny Z."/>
            <person name="Hegedus B."/>
            <person name="Baldrian P."/>
            <person name="Stursova M."/>
            <person name="Weitz H."/>
            <person name="Taylor A."/>
            <person name="Grigoriev I.V."/>
            <person name="Nagy L.G."/>
            <person name="Martin F."/>
            <person name="Kauserud H."/>
        </authorList>
    </citation>
    <scope>NUCLEOTIDE SEQUENCE</scope>
    <source>
        <strain evidence="2">CBHHK002</strain>
    </source>
</reference>
<dbReference type="GO" id="GO:0007166">
    <property type="term" value="P:cell surface receptor signaling pathway"/>
    <property type="evidence" value="ECO:0007669"/>
    <property type="project" value="InterPro"/>
</dbReference>
<dbReference type="GO" id="GO:0016787">
    <property type="term" value="F:hydrolase activity"/>
    <property type="evidence" value="ECO:0007669"/>
    <property type="project" value="UniProtKB-KW"/>
</dbReference>
<name>A0AAD7AHV6_9AGAR</name>
<dbReference type="Pfam" id="PF20703">
    <property type="entry name" value="nSTAND1"/>
    <property type="match status" value="1"/>
</dbReference>
<dbReference type="InterPro" id="IPR027417">
    <property type="entry name" value="P-loop_NTPase"/>
</dbReference>
<dbReference type="Gene3D" id="1.20.930.20">
    <property type="entry name" value="Adaptor protein Cbl, N-terminal domain"/>
    <property type="match status" value="1"/>
</dbReference>
<evidence type="ECO:0000313" key="2">
    <source>
        <dbReference type="EMBL" id="KAJ7359267.1"/>
    </source>
</evidence>
<dbReference type="SUPFAM" id="SSF52540">
    <property type="entry name" value="P-loop containing nucleoside triphosphate hydrolases"/>
    <property type="match status" value="1"/>
</dbReference>
<dbReference type="InterPro" id="IPR049052">
    <property type="entry name" value="nSTAND1"/>
</dbReference>